<gene>
    <name evidence="2" type="ORF">PR048_020657</name>
</gene>
<dbReference type="Proteomes" id="UP001159363">
    <property type="component" value="Chromosome 6"/>
</dbReference>
<comment type="caution">
    <text evidence="2">The sequence shown here is derived from an EMBL/GenBank/DDBJ whole genome shotgun (WGS) entry which is preliminary data.</text>
</comment>
<organism evidence="2 3">
    <name type="scientific">Dryococelus australis</name>
    <dbReference type="NCBI Taxonomy" id="614101"/>
    <lineage>
        <taxon>Eukaryota</taxon>
        <taxon>Metazoa</taxon>
        <taxon>Ecdysozoa</taxon>
        <taxon>Arthropoda</taxon>
        <taxon>Hexapoda</taxon>
        <taxon>Insecta</taxon>
        <taxon>Pterygota</taxon>
        <taxon>Neoptera</taxon>
        <taxon>Polyneoptera</taxon>
        <taxon>Phasmatodea</taxon>
        <taxon>Verophasmatodea</taxon>
        <taxon>Anareolatae</taxon>
        <taxon>Phasmatidae</taxon>
        <taxon>Eurycanthinae</taxon>
        <taxon>Dryococelus</taxon>
    </lineage>
</organism>
<dbReference type="EMBL" id="JARBHB010000007">
    <property type="protein sequence ID" value="KAJ8880035.1"/>
    <property type="molecule type" value="Genomic_DNA"/>
</dbReference>
<sequence length="1008" mass="114999">MDRRQTARTGETGDPRENAPTSGITRHDFPNGKSGRLFLSKHTLLLSIKCAPAVGQEINAYLTAQEYAGVISPAMQRALFRLRSIEEVLDRVLQQQCYRSVEEVLDSVLQQQCYRSVEEVLEHVLQQQCYRSVEEVLDSVLQQQCYRSVEEVLEHVLQQQCYRSVEEVLDRVLQQQCYRSVEEVLEHVLQQQCYRSVEEVLDSVLQQQCNRSIEEVLDRVLQQQCNRSIEEVLDRVLQQQCNRSIEEVLDRVLQQQCYRSVEEVLDRVLQQQCYRSVEEVLEHVLQQQCYRSVEEVLDRVLQQQCYRSVEEVLDRVLQQQCYRSVEEVLEHVLQQQCYRSVEEVLDHFLHQQCYRSVEEVLDRVLQQHCCINIKLVLERVLQQQCYRSVEEVLEHVLQQQCYRSVEEVLDRVLQQQCYRSVEEVLDRVLQQQCYRSVEEVLEHVLQQQCYRSVEEVLDHFLHQQCYRSVEEVLDRVLQQHCCINIKLVLERVLQQQCYRSVEEVLDRVLQQQCYNSNHSSGSWCTSKRFYSSLLSREPCHPLRARENNASQLSALPTLRQAPTPPSRDKGAAVVECLVRSLPTKANRVQSSPGHSWIYSCGNRAVRCRCSAGFLGDFLLTLPFPSATAPYSSQSLSSALRTSLFSGQTRPYAKGPPFPNLHTRNSIFVPCDSCVFPKNPCPEMYRIRATAISSQVYHSSTSAEGKSNVSDVPVLVCNRKPTFSRTTGVRTDKYTTLCAGLAFQYVDGGRCSVAARALTSYKGQPGSISGAGRRVYSWISCFPPSLQSGAAPYPSRFHRHRGEGNARIRAAVLPNARQFSYTRENSVFVYDAGLNTGTYTLLYENFPDRLTLAVARTVLQSGGNPVSLTKLLNALPVCLPTKRNQTPADEDGIPPIQLETAFSQTAAILKHTKSDARQTTIGSCIQLCYRLIINKMIVTSESVIGTAALREHCISLQSPARSGDGALVVRASVAMIAPMLLRQTRRKTMQYSLEEKKGSQVKRRGIDET</sequence>
<evidence type="ECO:0000313" key="3">
    <source>
        <dbReference type="Proteomes" id="UP001159363"/>
    </source>
</evidence>
<reference evidence="2 3" key="1">
    <citation type="submission" date="2023-02" db="EMBL/GenBank/DDBJ databases">
        <title>LHISI_Scaffold_Assembly.</title>
        <authorList>
            <person name="Stuart O.P."/>
            <person name="Cleave R."/>
            <person name="Magrath M.J.L."/>
            <person name="Mikheyev A.S."/>
        </authorList>
    </citation>
    <scope>NUCLEOTIDE SEQUENCE [LARGE SCALE GENOMIC DNA]</scope>
    <source>
        <strain evidence="2">Daus_M_001</strain>
        <tissue evidence="2">Leg muscle</tissue>
    </source>
</reference>
<feature type="region of interest" description="Disordered" evidence="1">
    <location>
        <begin position="1"/>
        <end position="29"/>
    </location>
</feature>
<dbReference type="InterPro" id="IPR007383">
    <property type="entry name" value="DUF445"/>
</dbReference>
<evidence type="ECO:0000313" key="2">
    <source>
        <dbReference type="EMBL" id="KAJ8880035.1"/>
    </source>
</evidence>
<keyword evidence="3" id="KW-1185">Reference proteome</keyword>
<name>A0ABQ9H6X0_9NEOP</name>
<accession>A0ABQ9H6X0</accession>
<proteinExistence type="predicted"/>
<evidence type="ECO:0000256" key="1">
    <source>
        <dbReference type="SAM" id="MobiDB-lite"/>
    </source>
</evidence>
<feature type="compositionally biased region" description="Basic and acidic residues" evidence="1">
    <location>
        <begin position="1"/>
        <end position="17"/>
    </location>
</feature>
<protein>
    <submittedName>
        <fullName evidence="2">Uncharacterized protein</fullName>
    </submittedName>
</protein>
<dbReference type="Pfam" id="PF04286">
    <property type="entry name" value="DUF445"/>
    <property type="match status" value="1"/>
</dbReference>